<dbReference type="InterPro" id="IPR036388">
    <property type="entry name" value="WH-like_DNA-bd_sf"/>
</dbReference>
<accession>M2TMA3</accession>
<keyword evidence="4" id="KW-0804">Transcription</keyword>
<comment type="caution">
    <text evidence="7">The sequence shown here is derived from an EMBL/GenBank/DDBJ whole genome shotgun (WGS) entry which is preliminary data.</text>
</comment>
<protein>
    <submittedName>
        <fullName evidence="7">Sigma factor, ECF subfamily</fullName>
    </submittedName>
</protein>
<feature type="domain" description="RNA polymerase sigma factor 70 region 4 type 2" evidence="6">
    <location>
        <begin position="105"/>
        <end position="155"/>
    </location>
</feature>
<evidence type="ECO:0000256" key="4">
    <source>
        <dbReference type="ARBA" id="ARBA00023163"/>
    </source>
</evidence>
<evidence type="ECO:0000256" key="2">
    <source>
        <dbReference type="ARBA" id="ARBA00023015"/>
    </source>
</evidence>
<feature type="domain" description="RNA polymerase sigma-70 region 2" evidence="5">
    <location>
        <begin position="7"/>
        <end position="73"/>
    </location>
</feature>
<dbReference type="NCBIfam" id="TIGR02937">
    <property type="entry name" value="sigma70-ECF"/>
    <property type="match status" value="1"/>
</dbReference>
<dbReference type="InterPro" id="IPR007627">
    <property type="entry name" value="RNA_pol_sigma70_r2"/>
</dbReference>
<dbReference type="EMBL" id="AMRV01000005">
    <property type="protein sequence ID" value="EMD82851.1"/>
    <property type="molecule type" value="Genomic_DNA"/>
</dbReference>
<dbReference type="Gene3D" id="1.10.1740.10">
    <property type="match status" value="1"/>
</dbReference>
<evidence type="ECO:0000256" key="3">
    <source>
        <dbReference type="ARBA" id="ARBA00023082"/>
    </source>
</evidence>
<evidence type="ECO:0000313" key="8">
    <source>
        <dbReference type="Proteomes" id="UP000011717"/>
    </source>
</evidence>
<dbReference type="InterPro" id="IPR013324">
    <property type="entry name" value="RNA_pol_sigma_r3/r4-like"/>
</dbReference>
<dbReference type="PATRIC" id="fig|1234595.3.peg.1894"/>
<dbReference type="GO" id="GO:0003677">
    <property type="term" value="F:DNA binding"/>
    <property type="evidence" value="ECO:0007669"/>
    <property type="project" value="InterPro"/>
</dbReference>
<keyword evidence="8" id="KW-1185">Reference proteome</keyword>
<dbReference type="Proteomes" id="UP000011717">
    <property type="component" value="Unassembled WGS sequence"/>
</dbReference>
<organism evidence="7 8">
    <name type="scientific">Pacificimonas flava</name>
    <dbReference type="NCBI Taxonomy" id="1234595"/>
    <lineage>
        <taxon>Bacteria</taxon>
        <taxon>Pseudomonadati</taxon>
        <taxon>Pseudomonadota</taxon>
        <taxon>Alphaproteobacteria</taxon>
        <taxon>Sphingomonadales</taxon>
        <taxon>Sphingosinicellaceae</taxon>
        <taxon>Pacificimonas</taxon>
    </lineage>
</organism>
<dbReference type="RefSeq" id="WP_008602224.1">
    <property type="nucleotide sequence ID" value="NZ_AMRV01000005.1"/>
</dbReference>
<dbReference type="InterPro" id="IPR014284">
    <property type="entry name" value="RNA_pol_sigma-70_dom"/>
</dbReference>
<evidence type="ECO:0000259" key="5">
    <source>
        <dbReference type="Pfam" id="PF04542"/>
    </source>
</evidence>
<dbReference type="PANTHER" id="PTHR43133:SF63">
    <property type="entry name" value="RNA POLYMERASE SIGMA FACTOR FECI-RELATED"/>
    <property type="match status" value="1"/>
</dbReference>
<dbReference type="InterPro" id="IPR013249">
    <property type="entry name" value="RNA_pol_sigma70_r4_t2"/>
</dbReference>
<sequence length="183" mass="20443">MDSVADIYELHHEELFTFLLRRLRDRGAAADLVQELFVRLAERGGAPGVANRRAYLYRMAANLATDRERQLARRGRFEPVEAAHFGLCDDTPNAEDALLARERLRCVQRAIAAQPPLTQEIVRMVRLEGKSYRRAADILGISESSVQKHLARAVKAAAAALRYGEDSITGPNAPNVLPLRKEN</sequence>
<dbReference type="GO" id="GO:0016987">
    <property type="term" value="F:sigma factor activity"/>
    <property type="evidence" value="ECO:0007669"/>
    <property type="project" value="UniProtKB-KW"/>
</dbReference>
<dbReference type="Gene3D" id="1.10.10.10">
    <property type="entry name" value="Winged helix-like DNA-binding domain superfamily/Winged helix DNA-binding domain"/>
    <property type="match status" value="1"/>
</dbReference>
<reference evidence="7 8" key="1">
    <citation type="journal article" date="2013" name="Genome Announc.">
        <title>Draft Genome Sequence of Strain JLT2015T, Belonging to the Family Sphingomonadaceae of the Alphaproteobacteria.</title>
        <authorList>
            <person name="Tang K."/>
            <person name="Liu K."/>
            <person name="Li S."/>
            <person name="Jiao N."/>
        </authorList>
    </citation>
    <scope>NUCLEOTIDE SEQUENCE [LARGE SCALE GENOMIC DNA]</scope>
    <source>
        <strain evidence="7 8">JLT2015</strain>
    </source>
</reference>
<dbReference type="InterPro" id="IPR013325">
    <property type="entry name" value="RNA_pol_sigma_r2"/>
</dbReference>
<gene>
    <name evidence="7" type="ORF">C725_1891</name>
</gene>
<dbReference type="Pfam" id="PF08281">
    <property type="entry name" value="Sigma70_r4_2"/>
    <property type="match status" value="1"/>
</dbReference>
<dbReference type="Pfam" id="PF04542">
    <property type="entry name" value="Sigma70_r2"/>
    <property type="match status" value="1"/>
</dbReference>
<comment type="similarity">
    <text evidence="1">Belongs to the sigma-70 factor family. ECF subfamily.</text>
</comment>
<dbReference type="AlphaFoldDB" id="M2TMA3"/>
<keyword evidence="3" id="KW-0731">Sigma factor</keyword>
<dbReference type="InterPro" id="IPR039425">
    <property type="entry name" value="RNA_pol_sigma-70-like"/>
</dbReference>
<evidence type="ECO:0000256" key="1">
    <source>
        <dbReference type="ARBA" id="ARBA00010641"/>
    </source>
</evidence>
<keyword evidence="2" id="KW-0805">Transcription regulation</keyword>
<proteinExistence type="inferred from homology"/>
<dbReference type="SUPFAM" id="SSF88946">
    <property type="entry name" value="Sigma2 domain of RNA polymerase sigma factors"/>
    <property type="match status" value="1"/>
</dbReference>
<evidence type="ECO:0000313" key="7">
    <source>
        <dbReference type="EMBL" id="EMD82851.1"/>
    </source>
</evidence>
<dbReference type="PANTHER" id="PTHR43133">
    <property type="entry name" value="RNA POLYMERASE ECF-TYPE SIGMA FACTO"/>
    <property type="match status" value="1"/>
</dbReference>
<dbReference type="SUPFAM" id="SSF88659">
    <property type="entry name" value="Sigma3 and sigma4 domains of RNA polymerase sigma factors"/>
    <property type="match status" value="1"/>
</dbReference>
<dbReference type="GO" id="GO:0006352">
    <property type="term" value="P:DNA-templated transcription initiation"/>
    <property type="evidence" value="ECO:0007669"/>
    <property type="project" value="InterPro"/>
</dbReference>
<evidence type="ECO:0000259" key="6">
    <source>
        <dbReference type="Pfam" id="PF08281"/>
    </source>
</evidence>
<dbReference type="OrthoDB" id="7268940at2"/>
<name>M2TMA3_9SPHN</name>